<accession>C0W017</accession>
<dbReference type="Proteomes" id="UP000010301">
    <property type="component" value="Unassembled WGS sequence"/>
</dbReference>
<evidence type="ECO:0000313" key="3">
    <source>
        <dbReference type="EMBL" id="EEH63876.1"/>
    </source>
</evidence>
<proteinExistence type="predicted"/>
<dbReference type="AlphaFoldDB" id="C0W017"/>
<evidence type="ECO:0000256" key="1">
    <source>
        <dbReference type="SAM" id="MobiDB-lite"/>
    </source>
</evidence>
<dbReference type="RefSeq" id="WP_006546667.1">
    <property type="nucleotide sequence ID" value="NZ_DS999543.1"/>
</dbReference>
<evidence type="ECO:0000256" key="2">
    <source>
        <dbReference type="SAM" id="SignalP"/>
    </source>
</evidence>
<gene>
    <name evidence="3" type="ORF">HMPREF0044_0895</name>
</gene>
<evidence type="ECO:0008006" key="5">
    <source>
        <dbReference type="Google" id="ProtNLM"/>
    </source>
</evidence>
<keyword evidence="2" id="KW-0732">Signal</keyword>
<dbReference type="EMBL" id="ACFG01000030">
    <property type="protein sequence ID" value="EEH63876.1"/>
    <property type="molecule type" value="Genomic_DNA"/>
</dbReference>
<organism evidence="3 4">
    <name type="scientific">Gleimia coleocanis DSM 15436</name>
    <dbReference type="NCBI Taxonomy" id="525245"/>
    <lineage>
        <taxon>Bacteria</taxon>
        <taxon>Bacillati</taxon>
        <taxon>Actinomycetota</taxon>
        <taxon>Actinomycetes</taxon>
        <taxon>Actinomycetales</taxon>
        <taxon>Actinomycetaceae</taxon>
        <taxon>Gleimia</taxon>
    </lineage>
</organism>
<dbReference type="STRING" id="525245.HMPREF0044_0895"/>
<name>C0W017_9ACTO</name>
<feature type="signal peptide" evidence="2">
    <location>
        <begin position="1"/>
        <end position="26"/>
    </location>
</feature>
<feature type="compositionally biased region" description="Basic and acidic residues" evidence="1">
    <location>
        <begin position="58"/>
        <end position="75"/>
    </location>
</feature>
<keyword evidence="4" id="KW-1185">Reference proteome</keyword>
<sequence>MAMSITKRIVAGVAALVMVTSLSACGGSSTSSDAKKPGSLSEVKNKVKNDMADEEKSDEMKDKETTDEMKDKDTNDSGDLDPFLVSLASQLNASSDTLLAGQSDVSGVRVFAEAPNTLVLEYKVSQDLEPALFQEGVKAVGVEQLQKMADKLKQALTVEGVSSPSVKIIYIDSTDEELFAQTF</sequence>
<reference evidence="3 4" key="1">
    <citation type="submission" date="2009-01" db="EMBL/GenBank/DDBJ databases">
        <authorList>
            <person name="Qin X."/>
            <person name="Bachman B."/>
            <person name="Battles P."/>
            <person name="Bell A."/>
            <person name="Bess C."/>
            <person name="Bickham C."/>
            <person name="Chaboub L."/>
            <person name="Chen D."/>
            <person name="Coyle M."/>
            <person name="Deiros D.R."/>
            <person name="Dinh H."/>
            <person name="Forbes L."/>
            <person name="Fowler G."/>
            <person name="Francisco L."/>
            <person name="Fu Q."/>
            <person name="Gubbala S."/>
            <person name="Hale W."/>
            <person name="Han Y."/>
            <person name="Hemphill L."/>
            <person name="Highlander S.K."/>
            <person name="Hirani K."/>
            <person name="Hogues M."/>
            <person name="Jackson L."/>
            <person name="Jakkamsetti A."/>
            <person name="Javaid M."/>
            <person name="Jiang H."/>
            <person name="Korchina V."/>
            <person name="Kovar C."/>
            <person name="Lara F."/>
            <person name="Lee S."/>
            <person name="Mata R."/>
            <person name="Mathew T."/>
            <person name="Moen C."/>
            <person name="Morales K."/>
            <person name="Munidasa M."/>
            <person name="Nazareth L."/>
            <person name="Ngo R."/>
            <person name="Nguyen L."/>
            <person name="Okwuonu G."/>
            <person name="Ongeri F."/>
            <person name="Patil S."/>
            <person name="Petrosino J."/>
            <person name="Pham C."/>
            <person name="Pham P."/>
            <person name="Pu L.-L."/>
            <person name="Puazo M."/>
            <person name="Raj R."/>
            <person name="Reid J."/>
            <person name="Rouhana J."/>
            <person name="Saada N."/>
            <person name="Shang Y."/>
            <person name="Simmons D."/>
            <person name="Thornton R."/>
            <person name="Warren J."/>
            <person name="Weissenberger G."/>
            <person name="Zhang J."/>
            <person name="Zhang L."/>
            <person name="Zhou C."/>
            <person name="Zhu D."/>
            <person name="Muzny D."/>
            <person name="Worley K."/>
            <person name="Gibbs R."/>
        </authorList>
    </citation>
    <scope>NUCLEOTIDE SEQUENCE [LARGE SCALE GENOMIC DNA]</scope>
    <source>
        <strain evidence="3 4">DSM 15436</strain>
    </source>
</reference>
<comment type="caution">
    <text evidence="3">The sequence shown here is derived from an EMBL/GenBank/DDBJ whole genome shotgun (WGS) entry which is preliminary data.</text>
</comment>
<dbReference type="HOGENOM" id="CLU_1472216_0_0_11"/>
<feature type="chain" id="PRO_5039338124" description="GerMN domain-containing protein" evidence="2">
    <location>
        <begin position="27"/>
        <end position="183"/>
    </location>
</feature>
<dbReference type="PROSITE" id="PS51257">
    <property type="entry name" value="PROKAR_LIPOPROTEIN"/>
    <property type="match status" value="1"/>
</dbReference>
<feature type="region of interest" description="Disordered" evidence="1">
    <location>
        <begin position="25"/>
        <end position="78"/>
    </location>
</feature>
<protein>
    <recommendedName>
        <fullName evidence="5">GerMN domain-containing protein</fullName>
    </recommendedName>
</protein>
<evidence type="ECO:0000313" key="4">
    <source>
        <dbReference type="Proteomes" id="UP000010301"/>
    </source>
</evidence>